<keyword evidence="1" id="KW-1133">Transmembrane helix</keyword>
<protein>
    <recommendedName>
        <fullName evidence="2">DUF4179 domain-containing protein</fullName>
    </recommendedName>
</protein>
<name>A0A0K9YY90_9BACL</name>
<evidence type="ECO:0000313" key="6">
    <source>
        <dbReference type="Proteomes" id="UP000319578"/>
    </source>
</evidence>
<evidence type="ECO:0000259" key="2">
    <source>
        <dbReference type="Pfam" id="PF13786"/>
    </source>
</evidence>
<dbReference type="OrthoDB" id="2473268at2"/>
<dbReference type="Proteomes" id="UP000319578">
    <property type="component" value="Unassembled WGS sequence"/>
</dbReference>
<keyword evidence="1" id="KW-0812">Transmembrane</keyword>
<comment type="caution">
    <text evidence="4">The sequence shown here is derived from an EMBL/GenBank/DDBJ whole genome shotgun (WGS) entry which is preliminary data.</text>
</comment>
<sequence>MTKLDQHISQTLKKVADEQGIPSFEFPSERAALASRKRDSRFPGLLLFPTTAIIAFFLIITLGTQVSPSIAAYMKSLFTEKGADEGLQQAAQNGYSQAVGASATDQGITLEVMEVMADSVRINIVYRLVDQAGNVLSPDQLDSYDVEITDPNGESVQNSSSTSLRYEKEYGYLRISNKIETSDQKLILRLDTAQIGNTKGNWSVSVPFDITKSTAATTTFPLDNTYVTPQGLQIKLTGITHSPTATRLEYETSWTEEAFKKLEQVGEKLAEKIETTGIARYRSFDHNRAFRIEREKNGVKIGEVKPLSGGASGKKEGHLSHQDVYQPFIPGETYYLVLDSITKVEPFELSISFDPKKIDKQSAKATKDDNVFQISAYGIGKSDDEISRTEVTIDAYVQGMIPHIDSRFLLLTDEKGRTYRFKGASHDYFETDEKGRQHIQAILKVEEQLDPIPEKLTLNFYGIPKRYTNVNWRVPLPTSTVEDKTSTEAKK</sequence>
<dbReference type="EMBL" id="BJON01000013">
    <property type="protein sequence ID" value="GED69543.1"/>
    <property type="molecule type" value="Genomic_DNA"/>
</dbReference>
<feature type="transmembrane region" description="Helical" evidence="1">
    <location>
        <begin position="45"/>
        <end position="66"/>
    </location>
</feature>
<feature type="domain" description="DUF4179" evidence="2">
    <location>
        <begin position="51"/>
        <end position="128"/>
    </location>
</feature>
<dbReference type="Proteomes" id="UP000036834">
    <property type="component" value="Unassembled WGS sequence"/>
</dbReference>
<evidence type="ECO:0000313" key="3">
    <source>
        <dbReference type="EMBL" id="GED69543.1"/>
    </source>
</evidence>
<dbReference type="Gene3D" id="2.60.40.1630">
    <property type="entry name" value="bacillus anthracis domain"/>
    <property type="match status" value="1"/>
</dbReference>
<dbReference type="InterPro" id="IPR025436">
    <property type="entry name" value="DUF4179"/>
</dbReference>
<reference evidence="3 6" key="3">
    <citation type="submission" date="2019-06" db="EMBL/GenBank/DDBJ databases">
        <title>Whole genome shotgun sequence of Brevibacillus reuszeri NBRC 15719.</title>
        <authorList>
            <person name="Hosoyama A."/>
            <person name="Uohara A."/>
            <person name="Ohji S."/>
            <person name="Ichikawa N."/>
        </authorList>
    </citation>
    <scope>NUCLEOTIDE SEQUENCE [LARGE SCALE GENOMIC DNA]</scope>
    <source>
        <strain evidence="3 6">NBRC 15719</strain>
    </source>
</reference>
<evidence type="ECO:0000313" key="5">
    <source>
        <dbReference type="Proteomes" id="UP000036834"/>
    </source>
</evidence>
<dbReference type="PATRIC" id="fig|54915.3.peg.6767"/>
<dbReference type="AlphaFoldDB" id="A0A0K9YY90"/>
<reference evidence="4" key="2">
    <citation type="submission" date="2015-07" db="EMBL/GenBank/DDBJ databases">
        <title>MeaNS - Measles Nucleotide Surveillance Program.</title>
        <authorList>
            <person name="Tran T."/>
            <person name="Druce J."/>
        </authorList>
    </citation>
    <scope>NUCLEOTIDE SEQUENCE</scope>
    <source>
        <strain evidence="4">DSM 9887</strain>
    </source>
</reference>
<dbReference type="Pfam" id="PF13786">
    <property type="entry name" value="DUF4179"/>
    <property type="match status" value="1"/>
</dbReference>
<dbReference type="STRING" id="54915.ADS79_06715"/>
<accession>A0A0K9YY90</accession>
<reference evidence="5" key="1">
    <citation type="submission" date="2015-07" db="EMBL/GenBank/DDBJ databases">
        <title>Genome sequencing project for genomic taxonomy and phylogenomics of Bacillus-like bacteria.</title>
        <authorList>
            <person name="Liu B."/>
            <person name="Wang J."/>
            <person name="Zhu Y."/>
            <person name="Liu G."/>
            <person name="Chen Q."/>
            <person name="Chen Z."/>
            <person name="Lan J."/>
            <person name="Che J."/>
            <person name="Ge C."/>
            <person name="Shi H."/>
            <person name="Pan Z."/>
            <person name="Liu X."/>
        </authorList>
    </citation>
    <scope>NUCLEOTIDE SEQUENCE [LARGE SCALE GENOMIC DNA]</scope>
    <source>
        <strain evidence="5">DSM 9887</strain>
    </source>
</reference>
<evidence type="ECO:0000256" key="1">
    <source>
        <dbReference type="SAM" id="Phobius"/>
    </source>
</evidence>
<dbReference type="RefSeq" id="WP_049737634.1">
    <property type="nucleotide sequence ID" value="NZ_BJON01000013.1"/>
</dbReference>
<evidence type="ECO:0000313" key="4">
    <source>
        <dbReference type="EMBL" id="KNB73626.1"/>
    </source>
</evidence>
<proteinExistence type="predicted"/>
<organism evidence="4 5">
    <name type="scientific">Brevibacillus reuszeri</name>
    <dbReference type="NCBI Taxonomy" id="54915"/>
    <lineage>
        <taxon>Bacteria</taxon>
        <taxon>Bacillati</taxon>
        <taxon>Bacillota</taxon>
        <taxon>Bacilli</taxon>
        <taxon>Bacillales</taxon>
        <taxon>Paenibacillaceae</taxon>
        <taxon>Brevibacillus</taxon>
    </lineage>
</organism>
<gene>
    <name evidence="4" type="ORF">ADS79_06715</name>
    <name evidence="3" type="ORF">BRE01_32450</name>
</gene>
<keyword evidence="6" id="KW-1185">Reference proteome</keyword>
<dbReference type="EMBL" id="LGIQ01000005">
    <property type="protein sequence ID" value="KNB73626.1"/>
    <property type="molecule type" value="Genomic_DNA"/>
</dbReference>
<keyword evidence="1" id="KW-0472">Membrane</keyword>